<dbReference type="VEuPathDB" id="FungiDB:PMAA_047330"/>
<gene>
    <name evidence="1" type="ORF">PMAA_047330</name>
</gene>
<evidence type="ECO:0000313" key="2">
    <source>
        <dbReference type="Proteomes" id="UP000001294"/>
    </source>
</evidence>
<dbReference type="PANTHER" id="PTHR35020">
    <property type="entry name" value="N-ACETYLGLUCOSAMINE-INDUCED PROTEIN 1"/>
    <property type="match status" value="1"/>
</dbReference>
<keyword evidence="2" id="KW-1185">Reference proteome</keyword>
<reference evidence="2" key="1">
    <citation type="journal article" date="2015" name="Genome Announc.">
        <title>Genome sequence of the AIDS-associated pathogen Penicillium marneffei (ATCC18224) and its near taxonomic relative Talaromyces stipitatus (ATCC10500).</title>
        <authorList>
            <person name="Nierman W.C."/>
            <person name="Fedorova-Abrams N.D."/>
            <person name="Andrianopoulos A."/>
        </authorList>
    </citation>
    <scope>NUCLEOTIDE SEQUENCE [LARGE SCALE GENOMIC DNA]</scope>
    <source>
        <strain evidence="2">ATCC 18224 / CBS 334.59 / QM 7333</strain>
    </source>
</reference>
<dbReference type="InterPro" id="IPR022036">
    <property type="entry name" value="DUF3605"/>
</dbReference>
<dbReference type="HOGENOM" id="CLU_1687253_0_0_1"/>
<proteinExistence type="predicted"/>
<dbReference type="AlphaFoldDB" id="B6QNZ9"/>
<organism evidence="1 2">
    <name type="scientific">Talaromyces marneffei (strain ATCC 18224 / CBS 334.59 / QM 7333)</name>
    <name type="common">Penicillium marneffei</name>
    <dbReference type="NCBI Taxonomy" id="441960"/>
    <lineage>
        <taxon>Eukaryota</taxon>
        <taxon>Fungi</taxon>
        <taxon>Dikarya</taxon>
        <taxon>Ascomycota</taxon>
        <taxon>Pezizomycotina</taxon>
        <taxon>Eurotiomycetes</taxon>
        <taxon>Eurotiomycetidae</taxon>
        <taxon>Eurotiales</taxon>
        <taxon>Trichocomaceae</taxon>
        <taxon>Talaromyces</taxon>
        <taxon>Talaromyces sect. Talaromyces</taxon>
    </lineage>
</organism>
<protein>
    <submittedName>
        <fullName evidence="1">Uncharacterized protein</fullName>
    </submittedName>
</protein>
<dbReference type="GO" id="GO:0005737">
    <property type="term" value="C:cytoplasm"/>
    <property type="evidence" value="ECO:0007669"/>
    <property type="project" value="TreeGrafter"/>
</dbReference>
<dbReference type="Pfam" id="PF12239">
    <property type="entry name" value="DUF3605"/>
    <property type="match status" value="1"/>
</dbReference>
<dbReference type="PANTHER" id="PTHR35020:SF4">
    <property type="entry name" value="N-ACETYLGLUCOSAMINE-INDUCED PROTEIN 1"/>
    <property type="match status" value="1"/>
</dbReference>
<name>B6QNZ9_TALMQ</name>
<dbReference type="EMBL" id="DS995904">
    <property type="protein sequence ID" value="EEA20920.1"/>
    <property type="molecule type" value="Genomic_DNA"/>
</dbReference>
<accession>B6QNZ9</accession>
<evidence type="ECO:0000313" key="1">
    <source>
        <dbReference type="EMBL" id="EEA20920.1"/>
    </source>
</evidence>
<dbReference type="Proteomes" id="UP000001294">
    <property type="component" value="Unassembled WGS sequence"/>
</dbReference>
<dbReference type="GO" id="GO:0006044">
    <property type="term" value="P:N-acetylglucosamine metabolic process"/>
    <property type="evidence" value="ECO:0007669"/>
    <property type="project" value="TreeGrafter"/>
</dbReference>
<sequence>MSAETFTAIDEKLSDLDPTTTTTNTESVLPSVVNKGRLPYWLVNVPRDQWPDSCPEYLKEQSDKNIGILATPDEEYEWIRWEKVKELVRTNDIGKFQRLPSDLRRYLEYMFYLKQKYGSIMDFVVSERLHWDQEGGLKARGQPFECDGTYYFYLFS</sequence>